<protein>
    <submittedName>
        <fullName evidence="2">Uncharacterized protein</fullName>
    </submittedName>
</protein>
<evidence type="ECO:0000313" key="2">
    <source>
        <dbReference type="EMBL" id="KAG5162186.1"/>
    </source>
</evidence>
<dbReference type="InterPro" id="IPR015943">
    <property type="entry name" value="WD40/YVTN_repeat-like_dom_sf"/>
</dbReference>
<keyword evidence="1" id="KW-0472">Membrane</keyword>
<reference evidence="2" key="1">
    <citation type="submission" date="2021-02" db="EMBL/GenBank/DDBJ databases">
        <title>Psilocybe cubensis genome.</title>
        <authorList>
            <person name="Mckernan K.J."/>
            <person name="Crawford S."/>
            <person name="Trippe A."/>
            <person name="Kane L.T."/>
            <person name="Mclaughlin S."/>
        </authorList>
    </citation>
    <scope>NUCLEOTIDE SEQUENCE [LARGE SCALE GENOMIC DNA]</scope>
    <source>
        <strain evidence="2">MGC-MH-2018</strain>
    </source>
</reference>
<name>A0A8H8CE29_PSICU</name>
<feature type="transmembrane region" description="Helical" evidence="1">
    <location>
        <begin position="166"/>
        <end position="187"/>
    </location>
</feature>
<dbReference type="Gene3D" id="2.130.10.10">
    <property type="entry name" value="YVTN repeat-like/Quinoprotein amine dehydrogenase"/>
    <property type="match status" value="1"/>
</dbReference>
<gene>
    <name evidence="2" type="ORF">JR316_012848</name>
</gene>
<comment type="caution">
    <text evidence="2">The sequence shown here is derived from an EMBL/GenBank/DDBJ whole genome shotgun (WGS) entry which is preliminary data.</text>
</comment>
<accession>A0A8H8CE29</accession>
<keyword evidence="1" id="KW-0812">Transmembrane</keyword>
<organism evidence="2">
    <name type="scientific">Psilocybe cubensis</name>
    <name type="common">Psychedelic mushroom</name>
    <name type="synonym">Stropharia cubensis</name>
    <dbReference type="NCBI Taxonomy" id="181762"/>
    <lineage>
        <taxon>Eukaryota</taxon>
        <taxon>Fungi</taxon>
        <taxon>Dikarya</taxon>
        <taxon>Basidiomycota</taxon>
        <taxon>Agaricomycotina</taxon>
        <taxon>Agaricomycetes</taxon>
        <taxon>Agaricomycetidae</taxon>
        <taxon>Agaricales</taxon>
        <taxon>Agaricineae</taxon>
        <taxon>Strophariaceae</taxon>
        <taxon>Psilocybe</taxon>
    </lineage>
</organism>
<keyword evidence="1" id="KW-1133">Transmembrane helix</keyword>
<sequence>MRTNSIDIQVLKLSPNGSLLAIGNESGLLDIKFRYPEGQGRGWESIRLYNTGGAVRAIVWHPMHPNILFSGSANGNIYRIEIKKDPKDDDICCGEVPAFIHHLSLSEDGEKLSICYGYSVAIVLDVFHDPKILGRIVPLDLPQFSETGRIVDCPVPRAAFYLNDNILLVILLGSCGILAFSTSTGVLKWRISLAPNSMIGSCAISPSRERLAVKNLANGIDWYSTSHQRYVGTTLLENTHQFIVDIAFLDEETVAIGSQGSVLLATFGFNSPTGVFNTEDYYSKSVQTVACGIISKYPVILSVSPCRAGNTNGRNAIIHIARIEPQFSDHRPFVLEDSRQIQIPGSLSDPELLAPTGPASSTIWICIGILALGLAIAAQTSHDQDALISWLFHTPAACAPETTVSTSTITERMTETLSMTYTSTSILTASPTTTTISITETMEPVTEITTFTVTSFPRPESTIKPDHETACLCTMTGTIHNLQTTS</sequence>
<proteinExistence type="predicted"/>
<dbReference type="AlphaFoldDB" id="A0A8H8CE29"/>
<dbReference type="SUPFAM" id="SSF69322">
    <property type="entry name" value="Tricorn protease domain 2"/>
    <property type="match status" value="1"/>
</dbReference>
<dbReference type="OrthoDB" id="3238562at2759"/>
<evidence type="ECO:0000256" key="1">
    <source>
        <dbReference type="SAM" id="Phobius"/>
    </source>
</evidence>
<dbReference type="EMBL" id="JAFIQS010000020">
    <property type="protein sequence ID" value="KAG5162186.1"/>
    <property type="molecule type" value="Genomic_DNA"/>
</dbReference>